<keyword evidence="5" id="KW-0175">Coiled coil</keyword>
<comment type="similarity">
    <text evidence="2">Belongs to the HEXIM family.</text>
</comment>
<evidence type="ECO:0000256" key="4">
    <source>
        <dbReference type="ARBA" id="ARBA00023015"/>
    </source>
</evidence>
<evidence type="ECO:0000256" key="7">
    <source>
        <dbReference type="ARBA" id="ARBA00023242"/>
    </source>
</evidence>
<evidence type="ECO:0000256" key="6">
    <source>
        <dbReference type="ARBA" id="ARBA00023163"/>
    </source>
</evidence>
<evidence type="ECO:0000256" key="2">
    <source>
        <dbReference type="ARBA" id="ARBA00008409"/>
    </source>
</evidence>
<keyword evidence="4" id="KW-0805">Transcription regulation</keyword>
<keyword evidence="6" id="KW-0804">Transcription</keyword>
<dbReference type="PANTHER" id="PTHR13469:SF8">
    <property type="entry name" value="HEXIM P-TEFB COMPLEX SUBUNIT 1"/>
    <property type="match status" value="1"/>
</dbReference>
<protein>
    <submittedName>
        <fullName evidence="9">Uncharacterized protein</fullName>
    </submittedName>
</protein>
<evidence type="ECO:0000313" key="9">
    <source>
        <dbReference type="EMBL" id="CAK8672332.1"/>
    </source>
</evidence>
<evidence type="ECO:0000256" key="5">
    <source>
        <dbReference type="ARBA" id="ARBA00023054"/>
    </source>
</evidence>
<dbReference type="InterPro" id="IPR024872">
    <property type="entry name" value="HEXIM"/>
</dbReference>
<keyword evidence="10" id="KW-1185">Reference proteome</keyword>
<gene>
    <name evidence="9" type="ORF">CVLEPA_LOCUS1291</name>
</gene>
<feature type="region of interest" description="Disordered" evidence="8">
    <location>
        <begin position="1"/>
        <end position="80"/>
    </location>
</feature>
<evidence type="ECO:0000256" key="1">
    <source>
        <dbReference type="ARBA" id="ARBA00004123"/>
    </source>
</evidence>
<dbReference type="Pfam" id="PF15313">
    <property type="entry name" value="HEXIM"/>
    <property type="match status" value="1"/>
</dbReference>
<dbReference type="EMBL" id="CAWYQH010000001">
    <property type="protein sequence ID" value="CAK8672332.1"/>
    <property type="molecule type" value="Genomic_DNA"/>
</dbReference>
<evidence type="ECO:0000256" key="3">
    <source>
        <dbReference type="ARBA" id="ARBA00022491"/>
    </source>
</evidence>
<evidence type="ECO:0000256" key="8">
    <source>
        <dbReference type="SAM" id="MobiDB-lite"/>
    </source>
</evidence>
<dbReference type="Proteomes" id="UP001642483">
    <property type="component" value="Unassembled WGS sequence"/>
</dbReference>
<comment type="subcellular location">
    <subcellularLocation>
        <location evidence="1">Nucleus</location>
    </subcellularLocation>
</comment>
<reference evidence="9 10" key="1">
    <citation type="submission" date="2024-02" db="EMBL/GenBank/DDBJ databases">
        <authorList>
            <person name="Daric V."/>
            <person name="Darras S."/>
        </authorList>
    </citation>
    <scope>NUCLEOTIDE SEQUENCE [LARGE SCALE GENOMIC DNA]</scope>
</reference>
<organism evidence="9 10">
    <name type="scientific">Clavelina lepadiformis</name>
    <name type="common">Light-bulb sea squirt</name>
    <name type="synonym">Ascidia lepadiformis</name>
    <dbReference type="NCBI Taxonomy" id="159417"/>
    <lineage>
        <taxon>Eukaryota</taxon>
        <taxon>Metazoa</taxon>
        <taxon>Chordata</taxon>
        <taxon>Tunicata</taxon>
        <taxon>Ascidiacea</taxon>
        <taxon>Aplousobranchia</taxon>
        <taxon>Clavelinidae</taxon>
        <taxon>Clavelina</taxon>
    </lineage>
</organism>
<keyword evidence="7" id="KW-0539">Nucleus</keyword>
<comment type="caution">
    <text evidence="9">The sequence shown here is derived from an EMBL/GenBank/DDBJ whole genome shotgun (WGS) entry which is preliminary data.</text>
</comment>
<feature type="compositionally biased region" description="Basic residues" evidence="8">
    <location>
        <begin position="50"/>
        <end position="77"/>
    </location>
</feature>
<dbReference type="PANTHER" id="PTHR13469">
    <property type="entry name" value="HEXAMETHYLENE BISACETAMIDE INDUCIBLE 1"/>
    <property type="match status" value="1"/>
</dbReference>
<keyword evidence="3" id="KW-0678">Repressor</keyword>
<sequence>MATEVIRMDPSGIDGDCDTSSTDTRFAGNGQREVPQSNDDKPDAPMQPHGGKRGHNHQHAQHHHRRKPSKKKRKWKPYSKMTWEEKKAVEEKEKLRADRIRDEMIDRGRPVAPYNTTQFIMNEHDPYEEDAVTEAGTNCKGNDGCNEAAGNDACSSVSSTSGVYSAQLQCNDSPRQMDELLEAEYTDSPHMAPEFISQVLSISSQSIVLQERKNIPDMFG</sequence>
<accession>A0ABP0F225</accession>
<name>A0ABP0F225_CLALP</name>
<proteinExistence type="inferred from homology"/>
<evidence type="ECO:0000313" key="10">
    <source>
        <dbReference type="Proteomes" id="UP001642483"/>
    </source>
</evidence>